<comment type="caution">
    <text evidence="2">The sequence shown here is derived from an EMBL/GenBank/DDBJ whole genome shotgun (WGS) entry which is preliminary data.</text>
</comment>
<keyword evidence="3" id="KW-1185">Reference proteome</keyword>
<feature type="region of interest" description="Disordered" evidence="1">
    <location>
        <begin position="50"/>
        <end position="69"/>
    </location>
</feature>
<evidence type="ECO:0000313" key="2">
    <source>
        <dbReference type="EMBL" id="KAF5904818.1"/>
    </source>
</evidence>
<evidence type="ECO:0000313" key="3">
    <source>
        <dbReference type="Proteomes" id="UP000727407"/>
    </source>
</evidence>
<dbReference type="AlphaFoldDB" id="A0A8J4XDQ9"/>
<protein>
    <submittedName>
        <fullName evidence="2">Uncharacterized protein</fullName>
    </submittedName>
</protein>
<name>A0A8J4XDQ9_CLAMG</name>
<evidence type="ECO:0000256" key="1">
    <source>
        <dbReference type="SAM" id="MobiDB-lite"/>
    </source>
</evidence>
<accession>A0A8J4XDQ9</accession>
<sequence length="69" mass="8061">MRVNKLGASRSLSSNEDIEHIEQYNTLKLHRYIEKLSCFILFCLKSLQSKELSDEHCSESKSLKSETKR</sequence>
<proteinExistence type="predicted"/>
<gene>
    <name evidence="2" type="ORF">DAT39_005362</name>
</gene>
<feature type="compositionally biased region" description="Basic and acidic residues" evidence="1">
    <location>
        <begin position="51"/>
        <end position="69"/>
    </location>
</feature>
<organism evidence="2 3">
    <name type="scientific">Clarias magur</name>
    <name type="common">Asian catfish</name>
    <name type="synonym">Macropteronotus magur</name>
    <dbReference type="NCBI Taxonomy" id="1594786"/>
    <lineage>
        <taxon>Eukaryota</taxon>
        <taxon>Metazoa</taxon>
        <taxon>Chordata</taxon>
        <taxon>Craniata</taxon>
        <taxon>Vertebrata</taxon>
        <taxon>Euteleostomi</taxon>
        <taxon>Actinopterygii</taxon>
        <taxon>Neopterygii</taxon>
        <taxon>Teleostei</taxon>
        <taxon>Ostariophysi</taxon>
        <taxon>Siluriformes</taxon>
        <taxon>Clariidae</taxon>
        <taxon>Clarias</taxon>
    </lineage>
</organism>
<dbReference type="Proteomes" id="UP000727407">
    <property type="component" value="Unassembled WGS sequence"/>
</dbReference>
<dbReference type="EMBL" id="QNUK01000051">
    <property type="protein sequence ID" value="KAF5904818.1"/>
    <property type="molecule type" value="Genomic_DNA"/>
</dbReference>
<reference evidence="2" key="1">
    <citation type="submission" date="2020-07" db="EMBL/GenBank/DDBJ databases">
        <title>Clarias magur genome sequencing, assembly and annotation.</title>
        <authorList>
            <person name="Kushwaha B."/>
            <person name="Kumar R."/>
            <person name="Das P."/>
            <person name="Joshi C.G."/>
            <person name="Kumar D."/>
            <person name="Nagpure N.S."/>
            <person name="Pandey M."/>
            <person name="Agarwal S."/>
            <person name="Srivastava S."/>
            <person name="Singh M."/>
            <person name="Sahoo L."/>
            <person name="Jayasankar P."/>
            <person name="Meher P.K."/>
            <person name="Koringa P.G."/>
            <person name="Iquebal M.A."/>
            <person name="Das S.P."/>
            <person name="Bit A."/>
            <person name="Patnaik S."/>
            <person name="Patel N."/>
            <person name="Shah T.M."/>
            <person name="Hinsu A."/>
            <person name="Jena J.K."/>
        </authorList>
    </citation>
    <scope>NUCLEOTIDE SEQUENCE</scope>
    <source>
        <strain evidence="2">CIFAMagur01</strain>
        <tissue evidence="2">Testis</tissue>
    </source>
</reference>